<dbReference type="AlphaFoldDB" id="A0A9D4EQT6"/>
<organism evidence="1 2">
    <name type="scientific">Dreissena polymorpha</name>
    <name type="common">Zebra mussel</name>
    <name type="synonym">Mytilus polymorpha</name>
    <dbReference type="NCBI Taxonomy" id="45954"/>
    <lineage>
        <taxon>Eukaryota</taxon>
        <taxon>Metazoa</taxon>
        <taxon>Spiralia</taxon>
        <taxon>Lophotrochozoa</taxon>
        <taxon>Mollusca</taxon>
        <taxon>Bivalvia</taxon>
        <taxon>Autobranchia</taxon>
        <taxon>Heteroconchia</taxon>
        <taxon>Euheterodonta</taxon>
        <taxon>Imparidentia</taxon>
        <taxon>Neoheterodontei</taxon>
        <taxon>Myida</taxon>
        <taxon>Dreissenoidea</taxon>
        <taxon>Dreissenidae</taxon>
        <taxon>Dreissena</taxon>
    </lineage>
</organism>
<reference evidence="1" key="2">
    <citation type="submission" date="2020-11" db="EMBL/GenBank/DDBJ databases">
        <authorList>
            <person name="McCartney M.A."/>
            <person name="Auch B."/>
            <person name="Kono T."/>
            <person name="Mallez S."/>
            <person name="Becker A."/>
            <person name="Gohl D.M."/>
            <person name="Silverstein K.A.T."/>
            <person name="Koren S."/>
            <person name="Bechman K.B."/>
            <person name="Herman A."/>
            <person name="Abrahante J.E."/>
            <person name="Garbe J."/>
        </authorList>
    </citation>
    <scope>NUCLEOTIDE SEQUENCE</scope>
    <source>
        <strain evidence="1">Duluth1</strain>
        <tissue evidence="1">Whole animal</tissue>
    </source>
</reference>
<keyword evidence="2" id="KW-1185">Reference proteome</keyword>
<reference evidence="1" key="1">
    <citation type="journal article" date="2019" name="bioRxiv">
        <title>The Genome of the Zebra Mussel, Dreissena polymorpha: A Resource for Invasive Species Research.</title>
        <authorList>
            <person name="McCartney M.A."/>
            <person name="Auch B."/>
            <person name="Kono T."/>
            <person name="Mallez S."/>
            <person name="Zhang Y."/>
            <person name="Obille A."/>
            <person name="Becker A."/>
            <person name="Abrahante J.E."/>
            <person name="Garbe J."/>
            <person name="Badalamenti J.P."/>
            <person name="Herman A."/>
            <person name="Mangelson H."/>
            <person name="Liachko I."/>
            <person name="Sullivan S."/>
            <person name="Sone E.D."/>
            <person name="Koren S."/>
            <person name="Silverstein K.A.T."/>
            <person name="Beckman K.B."/>
            <person name="Gohl D.M."/>
        </authorList>
    </citation>
    <scope>NUCLEOTIDE SEQUENCE</scope>
    <source>
        <strain evidence="1">Duluth1</strain>
        <tissue evidence="1">Whole animal</tissue>
    </source>
</reference>
<gene>
    <name evidence="1" type="ORF">DPMN_162641</name>
</gene>
<sequence>MLSGFVAETKKTPTWPEMLHAIKRNFGGLDLVNPEKYFKKELSNAMDFSPDVSLN</sequence>
<name>A0A9D4EQT6_DREPO</name>
<dbReference type="Proteomes" id="UP000828390">
    <property type="component" value="Unassembled WGS sequence"/>
</dbReference>
<comment type="caution">
    <text evidence="1">The sequence shown here is derived from an EMBL/GenBank/DDBJ whole genome shotgun (WGS) entry which is preliminary data.</text>
</comment>
<proteinExistence type="predicted"/>
<evidence type="ECO:0000313" key="1">
    <source>
        <dbReference type="EMBL" id="KAH3784677.1"/>
    </source>
</evidence>
<protein>
    <submittedName>
        <fullName evidence="1">Uncharacterized protein</fullName>
    </submittedName>
</protein>
<accession>A0A9D4EQT6</accession>
<dbReference type="EMBL" id="JAIWYP010000008">
    <property type="protein sequence ID" value="KAH3784677.1"/>
    <property type="molecule type" value="Genomic_DNA"/>
</dbReference>
<evidence type="ECO:0000313" key="2">
    <source>
        <dbReference type="Proteomes" id="UP000828390"/>
    </source>
</evidence>